<dbReference type="SUPFAM" id="SSF46785">
    <property type="entry name" value="Winged helix' DNA-binding domain"/>
    <property type="match status" value="1"/>
</dbReference>
<dbReference type="RefSeq" id="WP_340362620.1">
    <property type="nucleotide sequence ID" value="NZ_JBBKZV010000002.1"/>
</dbReference>
<feature type="domain" description="Cyclic nucleotide-binding" evidence="4">
    <location>
        <begin position="8"/>
        <end position="93"/>
    </location>
</feature>
<dbReference type="InterPro" id="IPR036388">
    <property type="entry name" value="WH-like_DNA-bd_sf"/>
</dbReference>
<sequence length="242" mass="26045">MGTIGNHLLAVLPARDRKRLLLLATAVPLDLSAVLVDAGETPGYVYFPTSGFVSLVATTEGNPSLEVGMVGTEGMVGTQVVLGVVEAPVRALVQGAGSALRIPIHAFRLELDSCKALKKTMDRYVHVINSQLTTSASCVRFHQVGPRLARWLLMSHDRAQSDTFRVTQEFLAYMLGARRSGISEAATLLQREGLISYKRGEMTILDRPALEAVSCSCYGADLQCYVRTLGSSSVQPRGATAH</sequence>
<dbReference type="EMBL" id="JBBKZV010000002">
    <property type="protein sequence ID" value="MEJ8821578.1"/>
    <property type="molecule type" value="Genomic_DNA"/>
</dbReference>
<dbReference type="InterPro" id="IPR000595">
    <property type="entry name" value="cNMP-bd_dom"/>
</dbReference>
<name>A0ABU8VVF5_9BURK</name>
<dbReference type="Proteomes" id="UP001363010">
    <property type="component" value="Unassembled WGS sequence"/>
</dbReference>
<dbReference type="Pfam" id="PF13545">
    <property type="entry name" value="HTH_Crp_2"/>
    <property type="match status" value="1"/>
</dbReference>
<comment type="caution">
    <text evidence="5">The sequence shown here is derived from an EMBL/GenBank/DDBJ whole genome shotgun (WGS) entry which is preliminary data.</text>
</comment>
<organism evidence="5 6">
    <name type="scientific">Variovorax humicola</name>
    <dbReference type="NCBI Taxonomy" id="1769758"/>
    <lineage>
        <taxon>Bacteria</taxon>
        <taxon>Pseudomonadati</taxon>
        <taxon>Pseudomonadota</taxon>
        <taxon>Betaproteobacteria</taxon>
        <taxon>Burkholderiales</taxon>
        <taxon>Comamonadaceae</taxon>
        <taxon>Variovorax</taxon>
    </lineage>
</organism>
<evidence type="ECO:0000256" key="3">
    <source>
        <dbReference type="ARBA" id="ARBA00023163"/>
    </source>
</evidence>
<evidence type="ECO:0000313" key="5">
    <source>
        <dbReference type="EMBL" id="MEJ8821578.1"/>
    </source>
</evidence>
<keyword evidence="2" id="KW-0238">DNA-binding</keyword>
<proteinExistence type="predicted"/>
<dbReference type="InterPro" id="IPR050397">
    <property type="entry name" value="Env_Response_Regulators"/>
</dbReference>
<dbReference type="PROSITE" id="PS50042">
    <property type="entry name" value="CNMP_BINDING_3"/>
    <property type="match status" value="1"/>
</dbReference>
<dbReference type="InterPro" id="IPR014710">
    <property type="entry name" value="RmlC-like_jellyroll"/>
</dbReference>
<gene>
    <name evidence="5" type="ORF">WKW80_05955</name>
</gene>
<evidence type="ECO:0000259" key="4">
    <source>
        <dbReference type="PROSITE" id="PS50042"/>
    </source>
</evidence>
<evidence type="ECO:0000256" key="2">
    <source>
        <dbReference type="ARBA" id="ARBA00023125"/>
    </source>
</evidence>
<evidence type="ECO:0000313" key="6">
    <source>
        <dbReference type="Proteomes" id="UP001363010"/>
    </source>
</evidence>
<dbReference type="Gene3D" id="2.60.120.10">
    <property type="entry name" value="Jelly Rolls"/>
    <property type="match status" value="1"/>
</dbReference>
<dbReference type="SUPFAM" id="SSF51206">
    <property type="entry name" value="cAMP-binding domain-like"/>
    <property type="match status" value="1"/>
</dbReference>
<dbReference type="InterPro" id="IPR012318">
    <property type="entry name" value="HTH_CRP"/>
</dbReference>
<dbReference type="PANTHER" id="PTHR24567:SF74">
    <property type="entry name" value="HTH-TYPE TRANSCRIPTIONAL REGULATOR ARCR"/>
    <property type="match status" value="1"/>
</dbReference>
<dbReference type="Gene3D" id="1.10.10.10">
    <property type="entry name" value="Winged helix-like DNA-binding domain superfamily/Winged helix DNA-binding domain"/>
    <property type="match status" value="1"/>
</dbReference>
<accession>A0ABU8VVF5</accession>
<dbReference type="PANTHER" id="PTHR24567">
    <property type="entry name" value="CRP FAMILY TRANSCRIPTIONAL REGULATORY PROTEIN"/>
    <property type="match status" value="1"/>
</dbReference>
<evidence type="ECO:0000256" key="1">
    <source>
        <dbReference type="ARBA" id="ARBA00023015"/>
    </source>
</evidence>
<protein>
    <submittedName>
        <fullName evidence="5">Crp/Fnr family transcriptional regulator</fullName>
    </submittedName>
</protein>
<keyword evidence="3" id="KW-0804">Transcription</keyword>
<dbReference type="InterPro" id="IPR018490">
    <property type="entry name" value="cNMP-bd_dom_sf"/>
</dbReference>
<reference evidence="5 6" key="1">
    <citation type="submission" date="2024-03" db="EMBL/GenBank/DDBJ databases">
        <title>Novel species of the genus Variovorax.</title>
        <authorList>
            <person name="Liu Q."/>
            <person name="Xin Y.-H."/>
        </authorList>
    </citation>
    <scope>NUCLEOTIDE SEQUENCE [LARGE SCALE GENOMIC DNA]</scope>
    <source>
        <strain evidence="5 6">KACC 18501</strain>
    </source>
</reference>
<keyword evidence="1" id="KW-0805">Transcription regulation</keyword>
<dbReference type="InterPro" id="IPR036390">
    <property type="entry name" value="WH_DNA-bd_sf"/>
</dbReference>
<keyword evidence="6" id="KW-1185">Reference proteome</keyword>